<sequence length="158" mass="17218">MMHSVLRVYLVLFLNLKGLRAAGLLRQPCPPGYVQVAPVHFDCARSGVALEARYLAPAGETSTVFVLPLGVTNFEVSLQPEVPGSQVDWLVTLGSKQLVGPSGVVDDQRRFGSDEGLQINFSGSKAQKEKVAFKGTTLAPLTFQVRNRDLYPQLLHLV</sequence>
<feature type="chain" id="PRO_5032514292" evidence="1">
    <location>
        <begin position="22"/>
        <end position="158"/>
    </location>
</feature>
<dbReference type="EMBL" id="CAJNJA010011440">
    <property type="protein sequence ID" value="CAE7272580.1"/>
    <property type="molecule type" value="Genomic_DNA"/>
</dbReference>
<accession>A0A812MLB0</accession>
<protein>
    <submittedName>
        <fullName evidence="2">Uncharacterized protein</fullName>
    </submittedName>
</protein>
<organism evidence="2 3">
    <name type="scientific">Symbiodinium necroappetens</name>
    <dbReference type="NCBI Taxonomy" id="1628268"/>
    <lineage>
        <taxon>Eukaryota</taxon>
        <taxon>Sar</taxon>
        <taxon>Alveolata</taxon>
        <taxon>Dinophyceae</taxon>
        <taxon>Suessiales</taxon>
        <taxon>Symbiodiniaceae</taxon>
        <taxon>Symbiodinium</taxon>
    </lineage>
</organism>
<evidence type="ECO:0000313" key="2">
    <source>
        <dbReference type="EMBL" id="CAE7272580.1"/>
    </source>
</evidence>
<evidence type="ECO:0000256" key="1">
    <source>
        <dbReference type="SAM" id="SignalP"/>
    </source>
</evidence>
<comment type="caution">
    <text evidence="2">The sequence shown here is derived from an EMBL/GenBank/DDBJ whole genome shotgun (WGS) entry which is preliminary data.</text>
</comment>
<proteinExistence type="predicted"/>
<keyword evidence="1" id="KW-0732">Signal</keyword>
<dbReference type="Proteomes" id="UP000601435">
    <property type="component" value="Unassembled WGS sequence"/>
</dbReference>
<gene>
    <name evidence="2" type="ORF">SNEC2469_LOCUS6559</name>
</gene>
<keyword evidence="3" id="KW-1185">Reference proteome</keyword>
<name>A0A812MLB0_9DINO</name>
<reference evidence="2" key="1">
    <citation type="submission" date="2021-02" db="EMBL/GenBank/DDBJ databases">
        <authorList>
            <person name="Dougan E. K."/>
            <person name="Rhodes N."/>
            <person name="Thang M."/>
            <person name="Chan C."/>
        </authorList>
    </citation>
    <scope>NUCLEOTIDE SEQUENCE</scope>
</reference>
<feature type="non-terminal residue" evidence="2">
    <location>
        <position position="158"/>
    </location>
</feature>
<evidence type="ECO:0000313" key="3">
    <source>
        <dbReference type="Proteomes" id="UP000601435"/>
    </source>
</evidence>
<dbReference type="AlphaFoldDB" id="A0A812MLB0"/>
<feature type="signal peptide" evidence="1">
    <location>
        <begin position="1"/>
        <end position="21"/>
    </location>
</feature>